<accession>A0A8J5TLZ1</accession>
<dbReference type="EMBL" id="JAELUQ010000016">
    <property type="protein sequence ID" value="KAG7402843.1"/>
    <property type="molecule type" value="Genomic_DNA"/>
</dbReference>
<organism evidence="1 2">
    <name type="scientific">Fusarium oxysporum f. sp. rapae</name>
    <dbReference type="NCBI Taxonomy" id="485398"/>
    <lineage>
        <taxon>Eukaryota</taxon>
        <taxon>Fungi</taxon>
        <taxon>Dikarya</taxon>
        <taxon>Ascomycota</taxon>
        <taxon>Pezizomycotina</taxon>
        <taxon>Sordariomycetes</taxon>
        <taxon>Hypocreomycetidae</taxon>
        <taxon>Hypocreales</taxon>
        <taxon>Nectriaceae</taxon>
        <taxon>Fusarium</taxon>
        <taxon>Fusarium oxysporum species complex</taxon>
    </lineage>
</organism>
<dbReference type="AlphaFoldDB" id="A0A8J5TLZ1"/>
<evidence type="ECO:0000313" key="2">
    <source>
        <dbReference type="Proteomes" id="UP000694050"/>
    </source>
</evidence>
<evidence type="ECO:0000313" key="1">
    <source>
        <dbReference type="EMBL" id="KAG7402843.1"/>
    </source>
</evidence>
<proteinExistence type="predicted"/>
<dbReference type="Proteomes" id="UP000694050">
    <property type="component" value="Unassembled WGS sequence"/>
</dbReference>
<comment type="caution">
    <text evidence="1">The sequence shown here is derived from an EMBL/GenBank/DDBJ whole genome shotgun (WGS) entry which is preliminary data.</text>
</comment>
<protein>
    <submittedName>
        <fullName evidence="1">Uncharacterized protein</fullName>
    </submittedName>
</protein>
<name>A0A8J5TLZ1_FUSOX</name>
<sequence length="257" mass="29198">MSHIKGYTVGDIEAKAAFTSEIEVEGLPSLQDVVNFQEIHRQTMDTRPGMYLKYLPHRYEPVNGELRSGGAYLFDTHENASDYWDWTANVFEPEAGVKFWNLPLFKTSKRFVWDVIGATNFTPVDTHAVGRFQRWSYDGANIEEQLRRVFPDLKKRAKDQGASAFWLLHHPEEKLIGIQLAFPKVQSLDFPSVGIKSLAAAANQISLGSFFPVSIRMKKVVDWTSLFLAIWLPKSRLEGGAPYSSPMYPTLPDVQEK</sequence>
<gene>
    <name evidence="1" type="ORF">Forpe1208_v016763</name>
</gene>
<reference evidence="1" key="1">
    <citation type="submission" date="2021-04" db="EMBL/GenBank/DDBJ databases">
        <title>First draft genome resource for Brassicaceae pathogens Fusarium oxysporum f. sp. raphani and Fusarium oxysporum f. sp. rapae.</title>
        <authorList>
            <person name="Asai S."/>
        </authorList>
    </citation>
    <scope>NUCLEOTIDE SEQUENCE</scope>
    <source>
        <strain evidence="1">Tf1208</strain>
    </source>
</reference>